<dbReference type="RefSeq" id="XP_013323084.1">
    <property type="nucleotide sequence ID" value="XM_013467630.1"/>
</dbReference>
<gene>
    <name evidence="1" type="ORF">T310_9934</name>
</gene>
<comment type="caution">
    <text evidence="1">The sequence shown here is derived from an EMBL/GenBank/DDBJ whole genome shotgun (WGS) entry which is preliminary data.</text>
</comment>
<sequence>MDSFAPAPDQFPDEKDSFWTTFTNNDDWICEGLDVSALIPTLQTPVSPPIDGPSLNIPEREIDLPLLSSETTVPDTPVHAKMELSLAQLNEKVQNLEEAYCFLELRNSGLRLIARSELSKMEGRESETRSG</sequence>
<evidence type="ECO:0000313" key="1">
    <source>
        <dbReference type="EMBL" id="KKA16472.1"/>
    </source>
</evidence>
<dbReference type="AlphaFoldDB" id="A0A0F4YE57"/>
<organism evidence="1 2">
    <name type="scientific">Rasamsonia emersonii (strain ATCC 16479 / CBS 393.64 / IMI 116815)</name>
    <dbReference type="NCBI Taxonomy" id="1408163"/>
    <lineage>
        <taxon>Eukaryota</taxon>
        <taxon>Fungi</taxon>
        <taxon>Dikarya</taxon>
        <taxon>Ascomycota</taxon>
        <taxon>Pezizomycotina</taxon>
        <taxon>Eurotiomycetes</taxon>
        <taxon>Eurotiomycetidae</taxon>
        <taxon>Eurotiales</taxon>
        <taxon>Trichocomaceae</taxon>
        <taxon>Rasamsonia</taxon>
    </lineage>
</organism>
<protein>
    <submittedName>
        <fullName evidence="1">Uncharacterized protein</fullName>
    </submittedName>
</protein>
<dbReference type="GeneID" id="25321848"/>
<proteinExistence type="predicted"/>
<dbReference type="EMBL" id="LASV01000764">
    <property type="protein sequence ID" value="KKA16472.1"/>
    <property type="molecule type" value="Genomic_DNA"/>
</dbReference>
<dbReference type="Proteomes" id="UP000053958">
    <property type="component" value="Unassembled WGS sequence"/>
</dbReference>
<reference evidence="1 2" key="1">
    <citation type="submission" date="2015-04" db="EMBL/GenBank/DDBJ databases">
        <authorList>
            <person name="Heijne W.H."/>
            <person name="Fedorova N.D."/>
            <person name="Nierman W.C."/>
            <person name="Vollebregt A.W."/>
            <person name="Zhao Z."/>
            <person name="Wu L."/>
            <person name="Kumar M."/>
            <person name="Stam H."/>
            <person name="van den Berg M.A."/>
            <person name="Pel H.J."/>
        </authorList>
    </citation>
    <scope>NUCLEOTIDE SEQUENCE [LARGE SCALE GENOMIC DNA]</scope>
    <source>
        <strain evidence="1 2">CBS 393.64</strain>
    </source>
</reference>
<evidence type="ECO:0000313" key="2">
    <source>
        <dbReference type="Proteomes" id="UP000053958"/>
    </source>
</evidence>
<accession>A0A0F4YE57</accession>
<name>A0A0F4YE57_RASE3</name>
<keyword evidence="2" id="KW-1185">Reference proteome</keyword>